<proteinExistence type="predicted"/>
<name>A0ACB8A9W1_9AGAM</name>
<comment type="caution">
    <text evidence="1">The sequence shown here is derived from an EMBL/GenBank/DDBJ whole genome shotgun (WGS) entry which is preliminary data.</text>
</comment>
<evidence type="ECO:0000313" key="2">
    <source>
        <dbReference type="Proteomes" id="UP000790377"/>
    </source>
</evidence>
<organism evidence="1 2">
    <name type="scientific">Hygrophoropsis aurantiaca</name>
    <dbReference type="NCBI Taxonomy" id="72124"/>
    <lineage>
        <taxon>Eukaryota</taxon>
        <taxon>Fungi</taxon>
        <taxon>Dikarya</taxon>
        <taxon>Basidiomycota</taxon>
        <taxon>Agaricomycotina</taxon>
        <taxon>Agaricomycetes</taxon>
        <taxon>Agaricomycetidae</taxon>
        <taxon>Boletales</taxon>
        <taxon>Coniophorineae</taxon>
        <taxon>Hygrophoropsidaceae</taxon>
        <taxon>Hygrophoropsis</taxon>
    </lineage>
</organism>
<evidence type="ECO:0000313" key="1">
    <source>
        <dbReference type="EMBL" id="KAH7909986.1"/>
    </source>
</evidence>
<gene>
    <name evidence="1" type="ORF">BJ138DRAFT_159093</name>
</gene>
<protein>
    <submittedName>
        <fullName evidence="1">Uncharacterized protein</fullName>
    </submittedName>
</protein>
<dbReference type="Proteomes" id="UP000790377">
    <property type="component" value="Unassembled WGS sequence"/>
</dbReference>
<dbReference type="EMBL" id="MU267732">
    <property type="protein sequence ID" value="KAH7909986.1"/>
    <property type="molecule type" value="Genomic_DNA"/>
</dbReference>
<reference evidence="1" key="1">
    <citation type="journal article" date="2021" name="New Phytol.">
        <title>Evolutionary innovations through gain and loss of genes in the ectomycorrhizal Boletales.</title>
        <authorList>
            <person name="Wu G."/>
            <person name="Miyauchi S."/>
            <person name="Morin E."/>
            <person name="Kuo A."/>
            <person name="Drula E."/>
            <person name="Varga T."/>
            <person name="Kohler A."/>
            <person name="Feng B."/>
            <person name="Cao Y."/>
            <person name="Lipzen A."/>
            <person name="Daum C."/>
            <person name="Hundley H."/>
            <person name="Pangilinan J."/>
            <person name="Johnson J."/>
            <person name="Barry K."/>
            <person name="LaButti K."/>
            <person name="Ng V."/>
            <person name="Ahrendt S."/>
            <person name="Min B."/>
            <person name="Choi I.G."/>
            <person name="Park H."/>
            <person name="Plett J.M."/>
            <person name="Magnuson J."/>
            <person name="Spatafora J.W."/>
            <person name="Nagy L.G."/>
            <person name="Henrissat B."/>
            <person name="Grigoriev I.V."/>
            <person name="Yang Z.L."/>
            <person name="Xu J."/>
            <person name="Martin F.M."/>
        </authorList>
    </citation>
    <scope>NUCLEOTIDE SEQUENCE</scope>
    <source>
        <strain evidence="1">ATCC 28755</strain>
    </source>
</reference>
<keyword evidence="2" id="KW-1185">Reference proteome</keyword>
<sequence>MVSITTGDPFIKFSSLDAALKTQLAVKIAQWGPERKYIATEISAVNSELMAQFLNPDIRAYAVTCARFKGLIDSRRKLLYSEQKQIFETLQLMFIMYERFVWNSLLEEYFLCPDIDDLPSDADIRSFIVDLIDQHLCVCGGYEDLKANILVLKEKVLASNTGHDTTGNPSSQGLDTADPLSSELYNHKPVEDTVSLAHSYERSRASSVVPSTPLSKSRFLPQLPSTPTKPRTLTFSNETRTAPSTPGGVSGASLSRTLLFSSQILPPGAQEDVVKALGSLSNIDEQASESGGRSGCKIA</sequence>
<accession>A0ACB8A9W1</accession>